<dbReference type="GO" id="GO:0016853">
    <property type="term" value="F:isomerase activity"/>
    <property type="evidence" value="ECO:0007669"/>
    <property type="project" value="UniProtKB-KW"/>
</dbReference>
<dbReference type="AlphaFoldDB" id="Q56Y55"/>
<accession>Q56Y55</accession>
<evidence type="ECO:0000256" key="4">
    <source>
        <dbReference type="RuleBase" id="RU003707"/>
    </source>
</evidence>
<dbReference type="GO" id="GO:0006631">
    <property type="term" value="P:fatty acid metabolic process"/>
    <property type="evidence" value="ECO:0007669"/>
    <property type="project" value="InterPro"/>
</dbReference>
<dbReference type="Gene3D" id="3.40.50.720">
    <property type="entry name" value="NAD(P)-binding Rossmann-like Domain"/>
    <property type="match status" value="1"/>
</dbReference>
<dbReference type="FunFam" id="3.90.226.10:FF:000025">
    <property type="entry name" value="Peroxisomal fatty acid beta-oxidation multifunctional protein"/>
    <property type="match status" value="1"/>
</dbReference>
<dbReference type="PANTHER" id="PTHR23309">
    <property type="entry name" value="3-HYDROXYACYL-COA DEHYROGENASE"/>
    <property type="match status" value="1"/>
</dbReference>
<dbReference type="InterPro" id="IPR018376">
    <property type="entry name" value="Enoyl-CoA_hyd/isom_CS"/>
</dbReference>
<dbReference type="EMBL" id="AK221468">
    <property type="protein sequence ID" value="BAD94583.1"/>
    <property type="molecule type" value="mRNA"/>
</dbReference>
<organism evidence="6">
    <name type="scientific">Arabidopsis thaliana</name>
    <name type="common">Mouse-ear cress</name>
    <dbReference type="NCBI Taxonomy" id="3702"/>
    <lineage>
        <taxon>Eukaryota</taxon>
        <taxon>Viridiplantae</taxon>
        <taxon>Streptophyta</taxon>
        <taxon>Embryophyta</taxon>
        <taxon>Tracheophyta</taxon>
        <taxon>Spermatophyta</taxon>
        <taxon>Magnoliopsida</taxon>
        <taxon>eudicotyledons</taxon>
        <taxon>Gunneridae</taxon>
        <taxon>Pentapetalae</taxon>
        <taxon>rosids</taxon>
        <taxon>malvids</taxon>
        <taxon>Brassicales</taxon>
        <taxon>Brassicaceae</taxon>
        <taxon>Camelineae</taxon>
        <taxon>Arabidopsis</taxon>
    </lineage>
</organism>
<keyword evidence="2" id="KW-0456">Lyase</keyword>
<evidence type="ECO:0000256" key="2">
    <source>
        <dbReference type="ARBA" id="ARBA00023239"/>
    </source>
</evidence>
<evidence type="ECO:0000256" key="1">
    <source>
        <dbReference type="ARBA" id="ARBA00023235"/>
    </source>
</evidence>
<dbReference type="Pfam" id="PF00378">
    <property type="entry name" value="ECH_1"/>
    <property type="match status" value="1"/>
</dbReference>
<dbReference type="SUPFAM" id="SSF51735">
    <property type="entry name" value="NAD(P)-binding Rossmann-fold domains"/>
    <property type="match status" value="1"/>
</dbReference>
<dbReference type="Pfam" id="PF02737">
    <property type="entry name" value="3HCDH_N"/>
    <property type="match status" value="1"/>
</dbReference>
<dbReference type="InterPro" id="IPR006176">
    <property type="entry name" value="3-OHacyl-CoA_DH_NAD-bd"/>
</dbReference>
<protein>
    <submittedName>
        <fullName evidence="6">AIM1 protein</fullName>
    </submittedName>
</protein>
<dbReference type="SUPFAM" id="SSF52096">
    <property type="entry name" value="ClpP/crotonase"/>
    <property type="match status" value="1"/>
</dbReference>
<keyword evidence="1" id="KW-0413">Isomerase</keyword>
<proteinExistence type="evidence at transcript level"/>
<dbReference type="InterPro" id="IPR029045">
    <property type="entry name" value="ClpP/crotonase-like_dom_sf"/>
</dbReference>
<evidence type="ECO:0000259" key="5">
    <source>
        <dbReference type="Pfam" id="PF02737"/>
    </source>
</evidence>
<keyword evidence="3" id="KW-0511">Multifunctional enzyme</keyword>
<reference evidence="6" key="1">
    <citation type="submission" date="2005-03" db="EMBL/GenBank/DDBJ databases">
        <title>Large-scale analysis of RIKEN Arabidopsis full-length (RAFL) cDNAs.</title>
        <authorList>
            <person name="Totoki Y."/>
            <person name="Seki M."/>
            <person name="Ishida J."/>
            <person name="Nakajima M."/>
            <person name="Enju A."/>
            <person name="Kamiya A."/>
            <person name="Narusaka M."/>
            <person name="Shin-i T."/>
            <person name="Nakagawa M."/>
            <person name="Sakamoto N."/>
            <person name="Oishi K."/>
            <person name="Kohara Y."/>
            <person name="Kobayashi M."/>
            <person name="Toyoda A."/>
            <person name="Sakaki Y."/>
            <person name="Sakurai T."/>
            <person name="Iida K."/>
            <person name="Akiyama K."/>
            <person name="Satou M."/>
            <person name="Toyoda T."/>
            <person name="Konagaya A."/>
            <person name="Carninci P."/>
            <person name="Kawai J."/>
            <person name="Hayashizaki Y."/>
            <person name="Shinozaki K."/>
        </authorList>
    </citation>
    <scope>NUCLEOTIDE SEQUENCE</scope>
</reference>
<dbReference type="GO" id="GO:0070403">
    <property type="term" value="F:NAD+ binding"/>
    <property type="evidence" value="ECO:0007669"/>
    <property type="project" value="InterPro"/>
</dbReference>
<comment type="similarity">
    <text evidence="4">Belongs to the enoyl-CoA hydratase/isomerase family.</text>
</comment>
<dbReference type="Gene3D" id="3.90.226.10">
    <property type="entry name" value="2-enoyl-CoA Hydratase, Chain A, domain 1"/>
    <property type="match status" value="1"/>
</dbReference>
<dbReference type="InterPro" id="IPR001753">
    <property type="entry name" value="Enoyl-CoA_hydra/iso"/>
</dbReference>
<dbReference type="InterPro" id="IPR036291">
    <property type="entry name" value="NAD(P)-bd_dom_sf"/>
</dbReference>
<dbReference type="ExpressionAtlas" id="Q56Y55">
    <property type="expression patterns" value="baseline and differential"/>
</dbReference>
<evidence type="ECO:0000256" key="3">
    <source>
        <dbReference type="ARBA" id="ARBA00023268"/>
    </source>
</evidence>
<name>Q56Y55_ARATH</name>
<dbReference type="iPTMnet" id="Q56Y55"/>
<feature type="domain" description="3-hydroxyacyl-CoA dehydrogenase NAD binding" evidence="5">
    <location>
        <begin position="311"/>
        <end position="395"/>
    </location>
</feature>
<sequence length="399" mass="42616">MAKKIGVTMEVGNDGVAVITISNPPVNSLASPIISGLKEKFRDANQRNDVKAIVLIGNNGRFSGGFDINVFQQVHKTGDLSLMPEVSVELVCNLMEDSRKPVVAAVEGLALGGGLELAMACHARVAAPKAQLGLPELTLGVIPGFGGTQRLPRLVGLAKATDMILLSKSISSEEGHKLGLIDALVPPGDVLSTSRKWALDIAEERKPFLQSLHRTDKIGSLSEARAILKNSRQLAKKIAPNMPQHHACIEVIEEGIIHGGYSGVLKEAEVFKQLVLSDTAKGLVHVFFAQRATSKVPNVTDVGLKPRPIKKVAVIGGGLMGSGIATALLLSNIRVVLKEINSEFLMKGIKSVEANMKSLVSRGKLTQDKAGKALSLFKGVLDYTEFNDVDMVIEVCLQF</sequence>
<gene>
    <name evidence="6" type="ordered locus">At4g29010</name>
</gene>
<evidence type="ECO:0000313" key="6">
    <source>
        <dbReference type="EMBL" id="BAD94583.1"/>
    </source>
</evidence>
<dbReference type="CDD" id="cd06558">
    <property type="entry name" value="crotonase-like"/>
    <property type="match status" value="1"/>
</dbReference>
<dbReference type="PROSITE" id="PS00166">
    <property type="entry name" value="ENOYL_COA_HYDRATASE"/>
    <property type="match status" value="1"/>
</dbReference>
<dbReference type="GO" id="GO:0016829">
    <property type="term" value="F:lyase activity"/>
    <property type="evidence" value="ECO:0007669"/>
    <property type="project" value="UniProtKB-KW"/>
</dbReference>
<dbReference type="PANTHER" id="PTHR23309:SF53">
    <property type="entry name" value="PEROXISOMAL FATTY ACID BETA-OXIDATION MULTIFUNCTIONAL PROTEIN AIM1"/>
    <property type="match status" value="1"/>
</dbReference>